<organism evidence="12 13">
    <name type="scientific">Linnemannia hyalina</name>
    <dbReference type="NCBI Taxonomy" id="64524"/>
    <lineage>
        <taxon>Eukaryota</taxon>
        <taxon>Fungi</taxon>
        <taxon>Fungi incertae sedis</taxon>
        <taxon>Mucoromycota</taxon>
        <taxon>Mortierellomycotina</taxon>
        <taxon>Mortierellomycetes</taxon>
        <taxon>Mortierellales</taxon>
        <taxon>Mortierellaceae</taxon>
        <taxon>Linnemannia</taxon>
    </lineage>
</organism>
<reference evidence="12" key="1">
    <citation type="submission" date="2021-06" db="EMBL/GenBank/DDBJ databases">
        <title>Genome Sequence of Mortierella hyaline Strain SCG-10, a Cold-Adapted, Nitrate-Reducing Fungus Isolated from Soil in Minnesota, USA.</title>
        <authorList>
            <person name="Aldossari N."/>
        </authorList>
    </citation>
    <scope>NUCLEOTIDE SEQUENCE</scope>
    <source>
        <strain evidence="12">SCG-10</strain>
    </source>
</reference>
<feature type="transmembrane region" description="Helical" evidence="10">
    <location>
        <begin position="72"/>
        <end position="93"/>
    </location>
</feature>
<evidence type="ECO:0000256" key="10">
    <source>
        <dbReference type="SAM" id="Phobius"/>
    </source>
</evidence>
<dbReference type="FunFam" id="3.40.50.300:FF:000665">
    <property type="entry name" value="ABC transporter A family member 2"/>
    <property type="match status" value="1"/>
</dbReference>
<feature type="transmembrane region" description="Helical" evidence="10">
    <location>
        <begin position="444"/>
        <end position="462"/>
    </location>
</feature>
<dbReference type="InterPro" id="IPR003439">
    <property type="entry name" value="ABC_transporter-like_ATP-bd"/>
</dbReference>
<dbReference type="Proteomes" id="UP000707451">
    <property type="component" value="Unassembled WGS sequence"/>
</dbReference>
<dbReference type="InterPro" id="IPR027417">
    <property type="entry name" value="P-loop_NTPase"/>
</dbReference>
<sequence>MFGKKKQAQDTPSPSPQQDDSPIQIPMEPITEKEILEPLPEPVDFSQITPTTRYQFRGMARRAVSYHRRQRITNIGCLVVWPVLLVILCHVLNKTLDIIERQGLIRYCTNEADPQFGRTFSLGVGGFLPEDNNVYNSPSYPAAFELKPDGDSQQACVRWFGESYPVSAPYQNATWANAGFLDSTYIPSPDFGWFNVSNVTSEYWEMKKRKFLENPKLYSKLLFDPMAFSLSRSITDVNQTVYYSTANADIARTLGVTANATRWVPSEPWPPIDPKVILYNTSQIDPANGVLGAIPLRYTKGTDFVRFDNHTGSAMEVYTAGPTYRYFESRESVDEKIRAMVKEDAEGFVFYSSKPFGGLHFDSLDIDKAKVSMTMQFGMSSDGRDSDMATPGLRQIIVVSQMTNALARLKFKGRYIISQGIRALPFEFQWDRLKNRTSGISATYLFPFALSFLMPNFVTILVREKEGRHRILMAMNGLNSGAYYLAHYVEFMTMQLILTVLFVIAALAVKNEYLWNSEPGLPILLLLLWAHVGMMHTSMINNLYPLNFSSFASGANLLNCIGMLLGESILFVLLTFYVDAVMPSEYGVRRPWHFPISGLVKSRSSASSSARDIESKIVHGGSQVDLSVDSDQESLDGGDADVRAERERVRTKYNPDTTPLIIDNLYHCYPGKVEAALKGMSFGVETNTVLSLLGPNGAGKSTLIHLLTGLYGPTRGSALIAGADIRTEMSLVHARIGVCPQHDILWDDLTVADHLLFYSRLRGVPPSLEQQSIAFAIASVSLTRFRDRQVKDLSGGERRRVSIAIALLGDNRVVFLDEPSTGLDAEVRRVIWDVVNRVKVNRTVVLTTHSMEEADILSDKIAIMTNGLLRCIGTSLHLKELYGSGFRLNIASKPGRLDEACQSIEDKLMRRTGLPYRRIDKFTNASVFEFDLAPNTNNQSDQQDGIVSTNRGELSSIFHHLSQNDLFPAVEDWGISQTTLEDVFIKIVTDADATLTVPTVIQDPKSE</sequence>
<evidence type="ECO:0000256" key="3">
    <source>
        <dbReference type="ARBA" id="ARBA00022692"/>
    </source>
</evidence>
<keyword evidence="8 10" id="KW-0472">Membrane</keyword>
<dbReference type="CDD" id="cd03263">
    <property type="entry name" value="ABC_subfamily_A"/>
    <property type="match status" value="1"/>
</dbReference>
<name>A0A9P8BTA6_9FUNG</name>
<evidence type="ECO:0000256" key="8">
    <source>
        <dbReference type="ARBA" id="ARBA00023136"/>
    </source>
</evidence>
<feature type="region of interest" description="Disordered" evidence="9">
    <location>
        <begin position="1"/>
        <end position="26"/>
    </location>
</feature>
<evidence type="ECO:0000256" key="7">
    <source>
        <dbReference type="ARBA" id="ARBA00022989"/>
    </source>
</evidence>
<accession>A0A9P8BTA6</accession>
<gene>
    <name evidence="12" type="ORF">KI688_003026</name>
</gene>
<dbReference type="PROSITE" id="PS50893">
    <property type="entry name" value="ABC_TRANSPORTER_2"/>
    <property type="match status" value="1"/>
</dbReference>
<dbReference type="PANTHER" id="PTHR19229:SF36">
    <property type="entry name" value="ATP-BINDING CASSETTE SUB-FAMILY A MEMBER 2"/>
    <property type="match status" value="1"/>
</dbReference>
<evidence type="ECO:0000259" key="11">
    <source>
        <dbReference type="PROSITE" id="PS50893"/>
    </source>
</evidence>
<evidence type="ECO:0000313" key="12">
    <source>
        <dbReference type="EMBL" id="KAG9064767.1"/>
    </source>
</evidence>
<proteinExistence type="predicted"/>
<evidence type="ECO:0000256" key="9">
    <source>
        <dbReference type="SAM" id="MobiDB-lite"/>
    </source>
</evidence>
<dbReference type="InterPro" id="IPR017871">
    <property type="entry name" value="ABC_transporter-like_CS"/>
</dbReference>
<keyword evidence="6" id="KW-0067">ATP-binding</keyword>
<dbReference type="GO" id="GO:0016887">
    <property type="term" value="F:ATP hydrolysis activity"/>
    <property type="evidence" value="ECO:0007669"/>
    <property type="project" value="InterPro"/>
</dbReference>
<dbReference type="Pfam" id="PF00005">
    <property type="entry name" value="ABC_tran"/>
    <property type="match status" value="1"/>
</dbReference>
<dbReference type="SUPFAM" id="SSF52540">
    <property type="entry name" value="P-loop containing nucleoside triphosphate hydrolases"/>
    <property type="match status" value="1"/>
</dbReference>
<keyword evidence="2" id="KW-0813">Transport</keyword>
<keyword evidence="3 10" id="KW-0812">Transmembrane</keyword>
<keyword evidence="13" id="KW-1185">Reference proteome</keyword>
<protein>
    <recommendedName>
        <fullName evidence="11">ABC transporter domain-containing protein</fullName>
    </recommendedName>
</protein>
<dbReference type="PANTHER" id="PTHR19229">
    <property type="entry name" value="ATP-BINDING CASSETTE TRANSPORTER SUBFAMILY A ABCA"/>
    <property type="match status" value="1"/>
</dbReference>
<dbReference type="InterPro" id="IPR026082">
    <property type="entry name" value="ABCA"/>
</dbReference>
<feature type="transmembrane region" description="Helical" evidence="10">
    <location>
        <begin position="556"/>
        <end position="578"/>
    </location>
</feature>
<dbReference type="SMART" id="SM00382">
    <property type="entry name" value="AAA"/>
    <property type="match status" value="1"/>
</dbReference>
<comment type="caution">
    <text evidence="12">The sequence shown here is derived from an EMBL/GenBank/DDBJ whole genome shotgun (WGS) entry which is preliminary data.</text>
</comment>
<feature type="compositionally biased region" description="Low complexity" evidence="9">
    <location>
        <begin position="16"/>
        <end position="26"/>
    </location>
</feature>
<keyword evidence="5" id="KW-0547">Nucleotide-binding</keyword>
<evidence type="ECO:0000256" key="6">
    <source>
        <dbReference type="ARBA" id="ARBA00022840"/>
    </source>
</evidence>
<evidence type="ECO:0000256" key="4">
    <source>
        <dbReference type="ARBA" id="ARBA00022737"/>
    </source>
</evidence>
<evidence type="ECO:0000256" key="5">
    <source>
        <dbReference type="ARBA" id="ARBA00022741"/>
    </source>
</evidence>
<dbReference type="InterPro" id="IPR003593">
    <property type="entry name" value="AAA+_ATPase"/>
</dbReference>
<dbReference type="GO" id="GO:0005319">
    <property type="term" value="F:lipid transporter activity"/>
    <property type="evidence" value="ECO:0007669"/>
    <property type="project" value="TreeGrafter"/>
</dbReference>
<dbReference type="EMBL" id="JAHRHY010000013">
    <property type="protein sequence ID" value="KAG9064767.1"/>
    <property type="molecule type" value="Genomic_DNA"/>
</dbReference>
<dbReference type="Gene3D" id="3.40.50.300">
    <property type="entry name" value="P-loop containing nucleotide triphosphate hydrolases"/>
    <property type="match status" value="1"/>
</dbReference>
<keyword evidence="4" id="KW-0677">Repeat</keyword>
<evidence type="ECO:0000256" key="2">
    <source>
        <dbReference type="ARBA" id="ARBA00022448"/>
    </source>
</evidence>
<evidence type="ECO:0000256" key="1">
    <source>
        <dbReference type="ARBA" id="ARBA00004141"/>
    </source>
</evidence>
<dbReference type="AlphaFoldDB" id="A0A9P8BTA6"/>
<dbReference type="GO" id="GO:0140359">
    <property type="term" value="F:ABC-type transporter activity"/>
    <property type="evidence" value="ECO:0007669"/>
    <property type="project" value="InterPro"/>
</dbReference>
<keyword evidence="7 10" id="KW-1133">Transmembrane helix</keyword>
<feature type="domain" description="ABC transporter" evidence="11">
    <location>
        <begin position="660"/>
        <end position="891"/>
    </location>
</feature>
<dbReference type="GO" id="GO:0016020">
    <property type="term" value="C:membrane"/>
    <property type="evidence" value="ECO:0007669"/>
    <property type="project" value="UniProtKB-SubCell"/>
</dbReference>
<dbReference type="OrthoDB" id="8061355at2759"/>
<feature type="transmembrane region" description="Helical" evidence="10">
    <location>
        <begin position="521"/>
        <end position="544"/>
    </location>
</feature>
<evidence type="ECO:0000313" key="13">
    <source>
        <dbReference type="Proteomes" id="UP000707451"/>
    </source>
</evidence>
<dbReference type="GO" id="GO:0005524">
    <property type="term" value="F:ATP binding"/>
    <property type="evidence" value="ECO:0007669"/>
    <property type="project" value="UniProtKB-KW"/>
</dbReference>
<comment type="subcellular location">
    <subcellularLocation>
        <location evidence="1">Membrane</location>
        <topology evidence="1">Multi-pass membrane protein</topology>
    </subcellularLocation>
</comment>
<feature type="transmembrane region" description="Helical" evidence="10">
    <location>
        <begin position="483"/>
        <end position="509"/>
    </location>
</feature>
<dbReference type="PROSITE" id="PS00211">
    <property type="entry name" value="ABC_TRANSPORTER_1"/>
    <property type="match status" value="1"/>
</dbReference>